<evidence type="ECO:0000313" key="3">
    <source>
        <dbReference type="Proteomes" id="UP001184614"/>
    </source>
</evidence>
<name>A0ABU1M7K7_9HYPH</name>
<gene>
    <name evidence="2" type="ORF">J2782_001515</name>
</gene>
<protein>
    <submittedName>
        <fullName evidence="2">Uncharacterized protein</fullName>
    </submittedName>
</protein>
<dbReference type="Proteomes" id="UP001184614">
    <property type="component" value="Unassembled WGS sequence"/>
</dbReference>
<accession>A0ABU1M7K7</accession>
<organism evidence="2 3">
    <name type="scientific">Brucella pseudogrignonensis</name>
    <dbReference type="NCBI Taxonomy" id="419475"/>
    <lineage>
        <taxon>Bacteria</taxon>
        <taxon>Pseudomonadati</taxon>
        <taxon>Pseudomonadota</taxon>
        <taxon>Alphaproteobacteria</taxon>
        <taxon>Hyphomicrobiales</taxon>
        <taxon>Brucellaceae</taxon>
        <taxon>Brucella/Ochrobactrum group</taxon>
        <taxon>Brucella</taxon>
    </lineage>
</organism>
<keyword evidence="3" id="KW-1185">Reference proteome</keyword>
<sequence length="55" mass="6487">MAQPTYDLEFGEIIRWLKEHGLILQSDLEGNSELSTRAERMGRKRRREAEKQSEP</sequence>
<evidence type="ECO:0000313" key="2">
    <source>
        <dbReference type="EMBL" id="MDR6431810.1"/>
    </source>
</evidence>
<evidence type="ECO:0000256" key="1">
    <source>
        <dbReference type="SAM" id="MobiDB-lite"/>
    </source>
</evidence>
<feature type="compositionally biased region" description="Basic and acidic residues" evidence="1">
    <location>
        <begin position="36"/>
        <end position="55"/>
    </location>
</feature>
<feature type="region of interest" description="Disordered" evidence="1">
    <location>
        <begin position="27"/>
        <end position="55"/>
    </location>
</feature>
<dbReference type="EMBL" id="JAVDQT010000001">
    <property type="protein sequence ID" value="MDR6431810.1"/>
    <property type="molecule type" value="Genomic_DNA"/>
</dbReference>
<reference evidence="2 3" key="1">
    <citation type="submission" date="2023-07" db="EMBL/GenBank/DDBJ databases">
        <title>Sorghum-associated microbial communities from plants grown in Nebraska, USA.</title>
        <authorList>
            <person name="Schachtman D."/>
        </authorList>
    </citation>
    <scope>NUCLEOTIDE SEQUENCE [LARGE SCALE GENOMIC DNA]</scope>
    <source>
        <strain evidence="2 3">DS1730</strain>
    </source>
</reference>
<proteinExistence type="predicted"/>
<dbReference type="RefSeq" id="WP_250039014.1">
    <property type="nucleotide sequence ID" value="NZ_JAVDQT010000001.1"/>
</dbReference>
<comment type="caution">
    <text evidence="2">The sequence shown here is derived from an EMBL/GenBank/DDBJ whole genome shotgun (WGS) entry which is preliminary data.</text>
</comment>